<dbReference type="InterPro" id="IPR001466">
    <property type="entry name" value="Beta-lactam-related"/>
</dbReference>
<accession>A0A1H8YLS9</accession>
<dbReference type="SUPFAM" id="SSF56601">
    <property type="entry name" value="beta-lactamase/transpeptidase-like"/>
    <property type="match status" value="1"/>
</dbReference>
<dbReference type="InterPro" id="IPR050491">
    <property type="entry name" value="AmpC-like"/>
</dbReference>
<dbReference type="Pfam" id="PF00144">
    <property type="entry name" value="Beta-lactamase"/>
    <property type="match status" value="1"/>
</dbReference>
<evidence type="ECO:0000313" key="5">
    <source>
        <dbReference type="Proteomes" id="UP000198582"/>
    </source>
</evidence>
<keyword evidence="4" id="KW-0645">Protease</keyword>
<keyword evidence="4" id="KW-0378">Hydrolase</keyword>
<dbReference type="STRING" id="394193.SAMN04489732_124106"/>
<sequence>MVQTWSRPSRWSLTAAGVAVVLTAVAPSAGADPVPHAATQDAVTQYQVTNEAPGAGITVRDNAALWSVTSGSGVIGTAQPIGPGTRAHIGSLTKTYTAAMVLQLVAEGRVALDAPVEAYLPGVVDGNGYDGSKITVRQLLNHTSGIADYMTVGGGFNPVNQLHPHTLAEVASWGLAEKPLFAPGTSTQYSDTNAILAGMIIEKATGHSYAQELATRITTPLGLADTYLPTPGDKTMPAGSERGYLTKKVLGSLFFVDVTEVAEPSVGGSGGGLVSSGADQTRFLQALLAGQVVPPAQLAEMLTVAPIPDRLSGDYFGLGLVRFTLPCGGQAWGHYGEWPGYTSIAAATLAGRSAFATLNVTPTAGSSAGSGSGGPGMGERVPMNTALCDNG</sequence>
<dbReference type="InterPro" id="IPR012338">
    <property type="entry name" value="Beta-lactam/transpept-like"/>
</dbReference>
<keyword evidence="2" id="KW-0732">Signal</keyword>
<evidence type="ECO:0000256" key="1">
    <source>
        <dbReference type="SAM" id="MobiDB-lite"/>
    </source>
</evidence>
<feature type="signal peptide" evidence="2">
    <location>
        <begin position="1"/>
        <end position="31"/>
    </location>
</feature>
<feature type="region of interest" description="Disordered" evidence="1">
    <location>
        <begin position="364"/>
        <end position="391"/>
    </location>
</feature>
<protein>
    <submittedName>
        <fullName evidence="4">D-alanyl-D-alanine carboxypeptidase</fullName>
    </submittedName>
</protein>
<organism evidence="4 5">
    <name type="scientific">Amycolatopsis saalfeldensis</name>
    <dbReference type="NCBI Taxonomy" id="394193"/>
    <lineage>
        <taxon>Bacteria</taxon>
        <taxon>Bacillati</taxon>
        <taxon>Actinomycetota</taxon>
        <taxon>Actinomycetes</taxon>
        <taxon>Pseudonocardiales</taxon>
        <taxon>Pseudonocardiaceae</taxon>
        <taxon>Amycolatopsis</taxon>
    </lineage>
</organism>
<name>A0A1H8YLS9_9PSEU</name>
<feature type="compositionally biased region" description="Gly residues" evidence="1">
    <location>
        <begin position="368"/>
        <end position="377"/>
    </location>
</feature>
<evidence type="ECO:0000256" key="2">
    <source>
        <dbReference type="SAM" id="SignalP"/>
    </source>
</evidence>
<dbReference type="Proteomes" id="UP000198582">
    <property type="component" value="Unassembled WGS sequence"/>
</dbReference>
<keyword evidence="4" id="KW-0121">Carboxypeptidase</keyword>
<dbReference type="OrthoDB" id="503788at2"/>
<gene>
    <name evidence="4" type="ORF">SAMN04489732_124106</name>
</gene>
<evidence type="ECO:0000259" key="3">
    <source>
        <dbReference type="Pfam" id="PF00144"/>
    </source>
</evidence>
<dbReference type="Gene3D" id="3.40.710.10">
    <property type="entry name" value="DD-peptidase/beta-lactamase superfamily"/>
    <property type="match status" value="1"/>
</dbReference>
<dbReference type="PANTHER" id="PTHR46825">
    <property type="entry name" value="D-ALANYL-D-ALANINE-CARBOXYPEPTIDASE/ENDOPEPTIDASE AMPH"/>
    <property type="match status" value="1"/>
</dbReference>
<feature type="domain" description="Beta-lactamase-related" evidence="3">
    <location>
        <begin position="41"/>
        <end position="357"/>
    </location>
</feature>
<dbReference type="AlphaFoldDB" id="A0A1H8YLS9"/>
<dbReference type="EMBL" id="FOEF01000024">
    <property type="protein sequence ID" value="SEP53135.1"/>
    <property type="molecule type" value="Genomic_DNA"/>
</dbReference>
<feature type="chain" id="PRO_5011463267" evidence="2">
    <location>
        <begin position="32"/>
        <end position="391"/>
    </location>
</feature>
<proteinExistence type="predicted"/>
<evidence type="ECO:0000313" key="4">
    <source>
        <dbReference type="EMBL" id="SEP53135.1"/>
    </source>
</evidence>
<dbReference type="GO" id="GO:0004180">
    <property type="term" value="F:carboxypeptidase activity"/>
    <property type="evidence" value="ECO:0007669"/>
    <property type="project" value="UniProtKB-KW"/>
</dbReference>
<dbReference type="RefSeq" id="WP_091627525.1">
    <property type="nucleotide sequence ID" value="NZ_FOEF01000024.1"/>
</dbReference>
<reference evidence="4 5" key="1">
    <citation type="submission" date="2016-10" db="EMBL/GenBank/DDBJ databases">
        <authorList>
            <person name="de Groot N.N."/>
        </authorList>
    </citation>
    <scope>NUCLEOTIDE SEQUENCE [LARGE SCALE GENOMIC DNA]</scope>
    <source>
        <strain evidence="4 5">DSM 44993</strain>
    </source>
</reference>
<dbReference type="PANTHER" id="PTHR46825:SF7">
    <property type="entry name" value="D-ALANYL-D-ALANINE CARBOXYPEPTIDASE"/>
    <property type="match status" value="1"/>
</dbReference>
<keyword evidence="5" id="KW-1185">Reference proteome</keyword>